<keyword evidence="10" id="KW-1185">Reference proteome</keyword>
<name>A0A387BVQ5_9MICO</name>
<evidence type="ECO:0000256" key="7">
    <source>
        <dbReference type="RuleBase" id="RU367016"/>
    </source>
</evidence>
<feature type="transmembrane region" description="Helical" evidence="7">
    <location>
        <begin position="154"/>
        <end position="175"/>
    </location>
</feature>
<organism evidence="9 10">
    <name type="scientific">Gryllotalpicola protaetiae</name>
    <dbReference type="NCBI Taxonomy" id="2419771"/>
    <lineage>
        <taxon>Bacteria</taxon>
        <taxon>Bacillati</taxon>
        <taxon>Actinomycetota</taxon>
        <taxon>Actinomycetes</taxon>
        <taxon>Micrococcales</taxon>
        <taxon>Microbacteriaceae</taxon>
        <taxon>Gryllotalpicola</taxon>
    </lineage>
</organism>
<evidence type="ECO:0000256" key="4">
    <source>
        <dbReference type="ARBA" id="ARBA00022692"/>
    </source>
</evidence>
<keyword evidence="3 7" id="KW-1003">Cell membrane</keyword>
<dbReference type="PANTHER" id="PTHR30353">
    <property type="entry name" value="INNER MEMBRANE PROTEIN DEDA-RELATED"/>
    <property type="match status" value="1"/>
</dbReference>
<protein>
    <submittedName>
        <fullName evidence="9">DedA family protein</fullName>
    </submittedName>
</protein>
<evidence type="ECO:0000259" key="8">
    <source>
        <dbReference type="Pfam" id="PF09335"/>
    </source>
</evidence>
<evidence type="ECO:0000256" key="1">
    <source>
        <dbReference type="ARBA" id="ARBA00004651"/>
    </source>
</evidence>
<comment type="subcellular location">
    <subcellularLocation>
        <location evidence="1 7">Cell membrane</location>
        <topology evidence="1 7">Multi-pass membrane protein</topology>
    </subcellularLocation>
</comment>
<keyword evidence="6 7" id="KW-0472">Membrane</keyword>
<dbReference type="RefSeq" id="WP_120787995.1">
    <property type="nucleotide sequence ID" value="NZ_CP032624.1"/>
</dbReference>
<dbReference type="AlphaFoldDB" id="A0A387BVQ5"/>
<dbReference type="KEGG" id="gry:D7I44_02230"/>
<dbReference type="Proteomes" id="UP000275069">
    <property type="component" value="Chromosome"/>
</dbReference>
<evidence type="ECO:0000256" key="3">
    <source>
        <dbReference type="ARBA" id="ARBA00022475"/>
    </source>
</evidence>
<gene>
    <name evidence="9" type="ORF">D7I44_02230</name>
</gene>
<dbReference type="GO" id="GO:0005886">
    <property type="term" value="C:plasma membrane"/>
    <property type="evidence" value="ECO:0007669"/>
    <property type="project" value="UniProtKB-SubCell"/>
</dbReference>
<feature type="transmembrane region" description="Helical" evidence="7">
    <location>
        <begin position="187"/>
        <end position="208"/>
    </location>
</feature>
<dbReference type="InterPro" id="IPR032818">
    <property type="entry name" value="DedA-like"/>
</dbReference>
<dbReference type="Pfam" id="PF09335">
    <property type="entry name" value="VTT_dom"/>
    <property type="match status" value="1"/>
</dbReference>
<evidence type="ECO:0000256" key="6">
    <source>
        <dbReference type="ARBA" id="ARBA00023136"/>
    </source>
</evidence>
<feature type="transmembrane region" description="Helical" evidence="7">
    <location>
        <begin position="22"/>
        <end position="43"/>
    </location>
</feature>
<dbReference type="PANTHER" id="PTHR30353:SF0">
    <property type="entry name" value="TRANSMEMBRANE PROTEIN"/>
    <property type="match status" value="1"/>
</dbReference>
<comment type="similarity">
    <text evidence="2 7">Belongs to the DedA family.</text>
</comment>
<keyword evidence="4 7" id="KW-0812">Transmembrane</keyword>
<keyword evidence="5 7" id="KW-1133">Transmembrane helix</keyword>
<sequence>MVHASLVPWLDPETIIHSAGPWALLVVCAIIFAETGLLIGFVLPGDTLLLISGLLSSPEKLFFHVHVYWVALAIAFAAWAGGEVGYLIGRKTGPAIFQREESRLFSRENVERTNAFFNRFGPAAVIVARFVPIVRTFAPIAAGVGKMDYRKYSLYNAIGALAWGAGVVYLGYTLHYIPPVARFVENYIDLILLGAVVVAVVPTGLHLLNAQRKSKRAADAPASTGAEPPAGV</sequence>
<feature type="transmembrane region" description="Helical" evidence="7">
    <location>
        <begin position="63"/>
        <end position="89"/>
    </location>
</feature>
<proteinExistence type="inferred from homology"/>
<reference evidence="9 10" key="1">
    <citation type="submission" date="2018-09" db="EMBL/GenBank/DDBJ databases">
        <title>Genome sequencing of strain 2DFW10M-5.</title>
        <authorList>
            <person name="Heo J."/>
            <person name="Kim S.-J."/>
            <person name="Kwon S.-W."/>
        </authorList>
    </citation>
    <scope>NUCLEOTIDE SEQUENCE [LARGE SCALE GENOMIC DNA]</scope>
    <source>
        <strain evidence="9 10">2DFW10M-5</strain>
    </source>
</reference>
<feature type="domain" description="VTT" evidence="8">
    <location>
        <begin position="43"/>
        <end position="172"/>
    </location>
</feature>
<dbReference type="EMBL" id="CP032624">
    <property type="protein sequence ID" value="AYG02461.1"/>
    <property type="molecule type" value="Genomic_DNA"/>
</dbReference>
<evidence type="ECO:0000313" key="9">
    <source>
        <dbReference type="EMBL" id="AYG02461.1"/>
    </source>
</evidence>
<dbReference type="InterPro" id="IPR032816">
    <property type="entry name" value="VTT_dom"/>
</dbReference>
<dbReference type="OrthoDB" id="9813426at2"/>
<evidence type="ECO:0000256" key="5">
    <source>
        <dbReference type="ARBA" id="ARBA00022989"/>
    </source>
</evidence>
<evidence type="ECO:0000313" key="10">
    <source>
        <dbReference type="Proteomes" id="UP000275069"/>
    </source>
</evidence>
<accession>A0A387BVQ5</accession>
<evidence type="ECO:0000256" key="2">
    <source>
        <dbReference type="ARBA" id="ARBA00010792"/>
    </source>
</evidence>